<dbReference type="VEuPathDB" id="VectorBase:AALFPA_049472"/>
<evidence type="ECO:0000256" key="6">
    <source>
        <dbReference type="RuleBase" id="RU003557"/>
    </source>
</evidence>
<dbReference type="GO" id="GO:0005739">
    <property type="term" value="C:mitochondrion"/>
    <property type="evidence" value="ECO:0007669"/>
    <property type="project" value="TreeGrafter"/>
</dbReference>
<accession>A0A023ERH3</accession>
<reference evidence="9" key="1">
    <citation type="journal article" date="2014" name="PLoS Negl. Trop. Dis.">
        <title>Identification and characterization of seminal fluid proteins in the Asian tiger mosquito, Aedes albopictus.</title>
        <authorList>
            <person name="Boes K.E."/>
            <person name="Ribeiro J.M."/>
            <person name="Wong A."/>
            <person name="Harrington L.C."/>
            <person name="Wolfner M.F."/>
            <person name="Sirot L.K."/>
        </authorList>
    </citation>
    <scope>NUCLEOTIDE SEQUENCE</scope>
    <source>
        <tissue evidence="9">Reproductive organs</tissue>
    </source>
</reference>
<sequence>MSALTKGVFIVAAKRTAFGTFGGAFKNTNATQLQTVAAKAALDAAGLKPDQVDSVNIGQVLVLSSPDGAFLPRHVSLHCGIPIDRPALGVNRLCGSGFQSIVNGAQDILLGAAKVSLTGGVDNMSQTPYTVRGTRFGVPLGTNPALEDALWVGLSDSFCKLPMALTAENLAEKYKIPREKVDEFALRSQQLWKKANDEGVFKTEITPFKLKVKGKEVDFAVDEHPRPQTTLEGLNKLPSLFKKGGAVTAGTASGICDGAAAVVLASEEAVKEYNLTPLARLVAYSTVGVPPEIMGIGPVPAIQNVLKVAGVKKDDVDLFEINEAFGVQAMSCVQELGIDMNKFNLNGGAIALGHPLGASGSRITGHLVHELKRKNLKRAVGSACIGGGQGIALLVESV</sequence>
<keyword evidence="11" id="KW-1185">Reference proteome</keyword>
<dbReference type="Pfam" id="PF02803">
    <property type="entry name" value="Thiolase_C"/>
    <property type="match status" value="1"/>
</dbReference>
<evidence type="ECO:0000256" key="4">
    <source>
        <dbReference type="ARBA" id="ARBA00023315"/>
    </source>
</evidence>
<dbReference type="PROSITE" id="PS00737">
    <property type="entry name" value="THIOLASE_2"/>
    <property type="match status" value="1"/>
</dbReference>
<dbReference type="InterPro" id="IPR020615">
    <property type="entry name" value="Thiolase_acyl_enz_int_AS"/>
</dbReference>
<dbReference type="EMBL" id="GAPW01001820">
    <property type="protein sequence ID" value="JAC11778.1"/>
    <property type="molecule type" value="mRNA"/>
</dbReference>
<feature type="domain" description="Thiolase C-terminal" evidence="8">
    <location>
        <begin position="275"/>
        <end position="396"/>
    </location>
</feature>
<evidence type="ECO:0000256" key="1">
    <source>
        <dbReference type="ARBA" id="ARBA00005189"/>
    </source>
</evidence>
<dbReference type="InterPro" id="IPR020617">
    <property type="entry name" value="Thiolase_C"/>
</dbReference>
<dbReference type="FunFam" id="3.40.47.10:FF:000010">
    <property type="entry name" value="Acetyl-CoA acetyltransferase (Thiolase)"/>
    <property type="match status" value="1"/>
</dbReference>
<feature type="active site" description="Proton acceptor" evidence="5">
    <location>
        <position position="354"/>
    </location>
</feature>
<comment type="similarity">
    <text evidence="2 6">Belongs to the thiolase-like superfamily. Thiolase family.</text>
</comment>
<name>A0A023ERH3_AEDAL</name>
<dbReference type="PIRSF" id="PIRSF000429">
    <property type="entry name" value="Ac-CoA_Ac_transf"/>
    <property type="match status" value="1"/>
</dbReference>
<keyword evidence="3 6" id="KW-0808">Transferase</keyword>
<dbReference type="InterPro" id="IPR002155">
    <property type="entry name" value="Thiolase"/>
</dbReference>
<dbReference type="OrthoDB" id="5404651at2759"/>
<evidence type="ECO:0000256" key="3">
    <source>
        <dbReference type="ARBA" id="ARBA00022679"/>
    </source>
</evidence>
<dbReference type="GO" id="GO:0006635">
    <property type="term" value="P:fatty acid beta-oxidation"/>
    <property type="evidence" value="ECO:0007669"/>
    <property type="project" value="TreeGrafter"/>
</dbReference>
<comment type="pathway">
    <text evidence="1">Lipid metabolism.</text>
</comment>
<dbReference type="InterPro" id="IPR020610">
    <property type="entry name" value="Thiolase_AS"/>
</dbReference>
<dbReference type="PANTHER" id="PTHR18919:SF107">
    <property type="entry name" value="ACETYL-COA ACETYLTRANSFERASE, CYTOSOLIC"/>
    <property type="match status" value="1"/>
</dbReference>
<dbReference type="CDD" id="cd00751">
    <property type="entry name" value="thiolase"/>
    <property type="match status" value="1"/>
</dbReference>
<reference evidence="11" key="2">
    <citation type="journal article" date="2015" name="Proc. Natl. Acad. Sci. U.S.A.">
        <title>Genome sequence of the Asian Tiger mosquito, Aedes albopictus, reveals insights into its biology, genetics, and evolution.</title>
        <authorList>
            <person name="Chen X.G."/>
            <person name="Jiang X."/>
            <person name="Gu J."/>
            <person name="Xu M."/>
            <person name="Wu Y."/>
            <person name="Deng Y."/>
            <person name="Zhang C."/>
            <person name="Bonizzoni M."/>
            <person name="Dermauw W."/>
            <person name="Vontas J."/>
            <person name="Armbruster P."/>
            <person name="Huang X."/>
            <person name="Yang Y."/>
            <person name="Zhang H."/>
            <person name="He W."/>
            <person name="Peng H."/>
            <person name="Liu Y."/>
            <person name="Wu K."/>
            <person name="Chen J."/>
            <person name="Lirakis M."/>
            <person name="Topalis P."/>
            <person name="Van Leeuwen T."/>
            <person name="Hall A.B."/>
            <person name="Jiang X."/>
            <person name="Thorpe C."/>
            <person name="Mueller R.L."/>
            <person name="Sun C."/>
            <person name="Waterhouse R.M."/>
            <person name="Yan G."/>
            <person name="Tu Z.J."/>
            <person name="Fang X."/>
            <person name="James A.A."/>
        </authorList>
    </citation>
    <scope>NUCLEOTIDE SEQUENCE [LARGE SCALE GENOMIC DNA]</scope>
    <source>
        <strain evidence="11">Foshan</strain>
    </source>
</reference>
<dbReference type="SUPFAM" id="SSF53901">
    <property type="entry name" value="Thiolase-like"/>
    <property type="match status" value="2"/>
</dbReference>
<feature type="active site" description="Proton acceptor" evidence="5">
    <location>
        <position position="384"/>
    </location>
</feature>
<evidence type="ECO:0000313" key="11">
    <source>
        <dbReference type="Proteomes" id="UP000069940"/>
    </source>
</evidence>
<feature type="domain" description="Thiolase N-terminal" evidence="7">
    <location>
        <begin position="8"/>
        <end position="268"/>
    </location>
</feature>
<evidence type="ECO:0000259" key="8">
    <source>
        <dbReference type="Pfam" id="PF02803"/>
    </source>
</evidence>
<dbReference type="Gene3D" id="3.40.47.10">
    <property type="match status" value="2"/>
</dbReference>
<dbReference type="VEuPathDB" id="VectorBase:AALC636_035191"/>
<dbReference type="PROSITE" id="PS00098">
    <property type="entry name" value="THIOLASE_1"/>
    <property type="match status" value="1"/>
</dbReference>
<dbReference type="KEGG" id="aalb:109399517"/>
<reference evidence="10" key="3">
    <citation type="submission" date="2025-05" db="UniProtKB">
        <authorList>
            <consortium name="EnsemblMetazoa"/>
        </authorList>
    </citation>
    <scope>IDENTIFICATION</scope>
    <source>
        <strain evidence="10">Foshan</strain>
    </source>
</reference>
<evidence type="ECO:0000313" key="9">
    <source>
        <dbReference type="EMBL" id="JAC11778.1"/>
    </source>
</evidence>
<proteinExistence type="evidence at transcript level"/>
<dbReference type="GO" id="GO:0003985">
    <property type="term" value="F:acetyl-CoA C-acetyltransferase activity"/>
    <property type="evidence" value="ECO:0007669"/>
    <property type="project" value="TreeGrafter"/>
</dbReference>
<dbReference type="InterPro" id="IPR020616">
    <property type="entry name" value="Thiolase_N"/>
</dbReference>
<dbReference type="PROSITE" id="PS00099">
    <property type="entry name" value="THIOLASE_3"/>
    <property type="match status" value="1"/>
</dbReference>
<evidence type="ECO:0000256" key="2">
    <source>
        <dbReference type="ARBA" id="ARBA00010982"/>
    </source>
</evidence>
<dbReference type="VEuPathDB" id="VectorBase:AALF004193"/>
<dbReference type="CTD" id="34313"/>
<dbReference type="InterPro" id="IPR016039">
    <property type="entry name" value="Thiolase-like"/>
</dbReference>
<dbReference type="Pfam" id="PF00108">
    <property type="entry name" value="Thiolase_N"/>
    <property type="match status" value="1"/>
</dbReference>
<feature type="active site" description="Acyl-thioester intermediate" evidence="5">
    <location>
        <position position="94"/>
    </location>
</feature>
<evidence type="ECO:0000259" key="7">
    <source>
        <dbReference type="Pfam" id="PF00108"/>
    </source>
</evidence>
<gene>
    <name evidence="10" type="primary">109399517</name>
</gene>
<dbReference type="AlphaFoldDB" id="A0A023ERH3"/>
<evidence type="ECO:0000256" key="5">
    <source>
        <dbReference type="PIRSR" id="PIRSR000429-1"/>
    </source>
</evidence>
<dbReference type="EnsemblMetazoa" id="AALFPA23_015856.R23099">
    <property type="protein sequence ID" value="AALFPA23_015856.P23099"/>
    <property type="gene ID" value="AALFPA23_015856"/>
</dbReference>
<dbReference type="VEuPathDB" id="VectorBase:AALC636_018968"/>
<keyword evidence="4 6" id="KW-0012">Acyltransferase</keyword>
<dbReference type="PANTHER" id="PTHR18919">
    <property type="entry name" value="ACETYL-COA C-ACYLTRANSFERASE"/>
    <property type="match status" value="1"/>
</dbReference>
<protein>
    <submittedName>
        <fullName evidence="9">Putative 3-oxoacyl coa thiolase</fullName>
    </submittedName>
</protein>
<dbReference type="Proteomes" id="UP000069940">
    <property type="component" value="Unassembled WGS sequence"/>
</dbReference>
<dbReference type="NCBIfam" id="TIGR01930">
    <property type="entry name" value="AcCoA-C-Actrans"/>
    <property type="match status" value="1"/>
</dbReference>
<dbReference type="InterPro" id="IPR020613">
    <property type="entry name" value="Thiolase_CS"/>
</dbReference>
<evidence type="ECO:0000313" key="10">
    <source>
        <dbReference type="EnsemblMetazoa" id="AALFPA23_015856.P23099"/>
    </source>
</evidence>
<organism evidence="9">
    <name type="scientific">Aedes albopictus</name>
    <name type="common">Asian tiger mosquito</name>
    <name type="synonym">Stegomyia albopicta</name>
    <dbReference type="NCBI Taxonomy" id="7160"/>
    <lineage>
        <taxon>Eukaryota</taxon>
        <taxon>Metazoa</taxon>
        <taxon>Ecdysozoa</taxon>
        <taxon>Arthropoda</taxon>
        <taxon>Hexapoda</taxon>
        <taxon>Insecta</taxon>
        <taxon>Pterygota</taxon>
        <taxon>Neoptera</taxon>
        <taxon>Endopterygota</taxon>
        <taxon>Diptera</taxon>
        <taxon>Nematocera</taxon>
        <taxon>Culicoidea</taxon>
        <taxon>Culicidae</taxon>
        <taxon>Culicinae</taxon>
        <taxon>Aedini</taxon>
        <taxon>Aedes</taxon>
        <taxon>Stegomyia</taxon>
    </lineage>
</organism>